<keyword evidence="2" id="KW-1003">Cell membrane</keyword>
<accession>A0A653AIH7</accession>
<feature type="transmembrane region" description="Helical" evidence="6">
    <location>
        <begin position="278"/>
        <end position="302"/>
    </location>
</feature>
<evidence type="ECO:0000259" key="9">
    <source>
        <dbReference type="Pfam" id="PF13567"/>
    </source>
</evidence>
<feature type="domain" description="ComEC/Rec2-related protein" evidence="8">
    <location>
        <begin position="225"/>
        <end position="512"/>
    </location>
</feature>
<dbReference type="PANTHER" id="PTHR30619:SF1">
    <property type="entry name" value="RECOMBINATION PROTEIN 2"/>
    <property type="match status" value="1"/>
</dbReference>
<evidence type="ECO:0000259" key="7">
    <source>
        <dbReference type="Pfam" id="PF00753"/>
    </source>
</evidence>
<organism evidence="10">
    <name type="scientific">Uncultured Desulfatiglans sp</name>
    <dbReference type="NCBI Taxonomy" id="1748965"/>
    <lineage>
        <taxon>Bacteria</taxon>
        <taxon>Pseudomonadati</taxon>
        <taxon>Thermodesulfobacteriota</taxon>
        <taxon>Desulfobacteria</taxon>
        <taxon>Desulfatiglandales</taxon>
        <taxon>Desulfatiglandaceae</taxon>
        <taxon>Desulfatiglans</taxon>
        <taxon>environmental samples</taxon>
    </lineage>
</organism>
<keyword evidence="3 6" id="KW-0812">Transmembrane</keyword>
<feature type="transmembrane region" description="Helical" evidence="6">
    <location>
        <begin position="357"/>
        <end position="373"/>
    </location>
</feature>
<proteinExistence type="predicted"/>
<evidence type="ECO:0000256" key="3">
    <source>
        <dbReference type="ARBA" id="ARBA00022692"/>
    </source>
</evidence>
<feature type="transmembrane region" description="Helical" evidence="6">
    <location>
        <begin position="461"/>
        <end position="481"/>
    </location>
</feature>
<feature type="transmembrane region" description="Helical" evidence="6">
    <location>
        <begin position="493"/>
        <end position="512"/>
    </location>
</feature>
<protein>
    <submittedName>
        <fullName evidence="10">DNA internalization competence protein ComEC/Rec2-like protein</fullName>
    </submittedName>
</protein>
<keyword evidence="4 6" id="KW-1133">Transmembrane helix</keyword>
<dbReference type="Pfam" id="PF00753">
    <property type="entry name" value="Lactamase_B"/>
    <property type="match status" value="1"/>
</dbReference>
<dbReference type="Pfam" id="PF03772">
    <property type="entry name" value="Competence"/>
    <property type="match status" value="1"/>
</dbReference>
<dbReference type="InterPro" id="IPR004797">
    <property type="entry name" value="Competence_ComEC/Rec2"/>
</dbReference>
<keyword evidence="5 6" id="KW-0472">Membrane</keyword>
<feature type="transmembrane region" description="Helical" evidence="6">
    <location>
        <begin position="245"/>
        <end position="266"/>
    </location>
</feature>
<dbReference type="CDD" id="cd07731">
    <property type="entry name" value="ComA-like_MBL-fold"/>
    <property type="match status" value="1"/>
</dbReference>
<dbReference type="InterPro" id="IPR004477">
    <property type="entry name" value="ComEC_N"/>
</dbReference>
<dbReference type="InterPro" id="IPR052159">
    <property type="entry name" value="Competence_DNA_uptake"/>
</dbReference>
<dbReference type="EMBL" id="UPXX01000032">
    <property type="protein sequence ID" value="VBB47848.1"/>
    <property type="molecule type" value="Genomic_DNA"/>
</dbReference>
<dbReference type="AlphaFoldDB" id="A0A653AIH7"/>
<comment type="subcellular location">
    <subcellularLocation>
        <location evidence="1">Cell membrane</location>
        <topology evidence="1">Multi-pass membrane protein</topology>
    </subcellularLocation>
</comment>
<dbReference type="GO" id="GO:0030420">
    <property type="term" value="P:establishment of competence for transformation"/>
    <property type="evidence" value="ECO:0007669"/>
    <property type="project" value="InterPro"/>
</dbReference>
<dbReference type="InterPro" id="IPR001279">
    <property type="entry name" value="Metallo-B-lactamas"/>
</dbReference>
<feature type="transmembrane region" description="Helical" evidence="6">
    <location>
        <begin position="29"/>
        <end position="47"/>
    </location>
</feature>
<evidence type="ECO:0000256" key="5">
    <source>
        <dbReference type="ARBA" id="ARBA00023136"/>
    </source>
</evidence>
<evidence type="ECO:0000256" key="6">
    <source>
        <dbReference type="SAM" id="Phobius"/>
    </source>
</evidence>
<feature type="domain" description="DUF4131" evidence="9">
    <location>
        <begin position="32"/>
        <end position="178"/>
    </location>
</feature>
<dbReference type="GO" id="GO:0005886">
    <property type="term" value="C:plasma membrane"/>
    <property type="evidence" value="ECO:0007669"/>
    <property type="project" value="UniProtKB-SubCell"/>
</dbReference>
<dbReference type="PANTHER" id="PTHR30619">
    <property type="entry name" value="DNA INTERNALIZATION/COMPETENCE PROTEIN COMEC/REC2"/>
    <property type="match status" value="1"/>
</dbReference>
<dbReference type="SUPFAM" id="SSF56281">
    <property type="entry name" value="Metallo-hydrolase/oxidoreductase"/>
    <property type="match status" value="1"/>
</dbReference>
<dbReference type="Pfam" id="PF13567">
    <property type="entry name" value="DUF4131"/>
    <property type="match status" value="1"/>
</dbReference>
<dbReference type="InterPro" id="IPR035681">
    <property type="entry name" value="ComA-like_MBL"/>
</dbReference>
<evidence type="ECO:0000256" key="4">
    <source>
        <dbReference type="ARBA" id="ARBA00022989"/>
    </source>
</evidence>
<evidence type="ECO:0000313" key="10">
    <source>
        <dbReference type="EMBL" id="VBB47848.1"/>
    </source>
</evidence>
<dbReference type="Gene3D" id="3.60.15.10">
    <property type="entry name" value="Ribonuclease Z/Hydroxyacylglutathione hydrolase-like"/>
    <property type="match status" value="1"/>
</dbReference>
<reference evidence="10" key="1">
    <citation type="submission" date="2018-07" db="EMBL/GenBank/DDBJ databases">
        <authorList>
            <consortium name="Genoscope - CEA"/>
            <person name="William W."/>
        </authorList>
    </citation>
    <scope>NUCLEOTIDE SEQUENCE</scope>
    <source>
        <strain evidence="10">IK1</strain>
    </source>
</reference>
<dbReference type="InterPro" id="IPR036866">
    <property type="entry name" value="RibonucZ/Hydroxyglut_hydro"/>
</dbReference>
<feature type="transmembrane region" description="Helical" evidence="6">
    <location>
        <begin position="431"/>
        <end position="454"/>
    </location>
</feature>
<dbReference type="NCBIfam" id="TIGR00361">
    <property type="entry name" value="ComEC_Rec2"/>
    <property type="match status" value="1"/>
</dbReference>
<feature type="transmembrane region" description="Helical" evidence="6">
    <location>
        <begin position="519"/>
        <end position="536"/>
    </location>
</feature>
<sequence length="821" mass="89341">MHRPLVPVLCAWVAGILLGHRFHFAGGYSAAALGAATAVFVLLTLLFPRGRRVLFLLPGIVTAAALVESIHHPLPILDILAPQEPQLGLVGTVLNPVRVENGRARFALAVERVVIGRTALSADEKVLVSVYGNGVPLRAGERVQLPARLRVFRNFANPGAYDYEGQMACQGYSCRAVVSNGYLVVPLGHGELPAIQAFFEEGRERFRGLLTERLDERRSAFSQAILLGDRSAVDQTTQDRFNISGLAHILAVSGLHMGLLAGLTFFGLRRLLLYFPHLALRVPVGVPAAAVTALTLLVYLGMAGFQVSAQRAVLMVLIFLGAGLWGRSRDRWSTLALAALLILAVDPQAIFSISFQLSFGAVAGLLWFMPVLTDRLGLNAPGKGSEGRSFRRVFGYFAGLAAVSLCATLFLLPLTVYYFHRFPLVVVPANLSAVPILGCWVLPLGLFGAFLLPFSEGAAGVLVEMSGWGQSVVLWLVRFWADLPGAGVWLPTPNGFEIALFYMGLFSLYFFRRSLWAKWLAMSVALLIVFDSIYWIKRVSFNDNMRVTFLDVGQGNAALIEFPGGKKMLVDGGGFSGGTFDVGRMVVAPFLWQAKIRQLDYLVLSHPEADHMGGFPFIAASFSPSEFWYNGDAADNDLYRRLVLTLEEERIFPRLPPPGPDATMINGVRVEVLQPGKDGMGPEAEGLGFNNRSLVLKLSYQGFAFLFPGDIERPAEALLANRCGEALRSDVLLSPHHGSATSSSDVFLDRVRPRVCVISCGAGGDFPDSRTLAGYSARGCEVFRTDWDGAVVCTVREGRLSMRTYNGRELELRSASGEGLL</sequence>
<evidence type="ECO:0000256" key="1">
    <source>
        <dbReference type="ARBA" id="ARBA00004651"/>
    </source>
</evidence>
<dbReference type="InterPro" id="IPR025405">
    <property type="entry name" value="DUF4131"/>
</dbReference>
<feature type="domain" description="Metallo-beta-lactamase" evidence="7">
    <location>
        <begin position="551"/>
        <end position="761"/>
    </location>
</feature>
<name>A0A653AIH7_UNCDX</name>
<evidence type="ECO:0000256" key="2">
    <source>
        <dbReference type="ARBA" id="ARBA00022475"/>
    </source>
</evidence>
<evidence type="ECO:0000259" key="8">
    <source>
        <dbReference type="Pfam" id="PF03772"/>
    </source>
</evidence>
<feature type="transmembrane region" description="Helical" evidence="6">
    <location>
        <begin position="393"/>
        <end position="419"/>
    </location>
</feature>
<dbReference type="NCBIfam" id="TIGR00360">
    <property type="entry name" value="ComEC_N-term"/>
    <property type="match status" value="1"/>
</dbReference>
<feature type="transmembrane region" description="Helical" evidence="6">
    <location>
        <begin position="308"/>
        <end position="325"/>
    </location>
</feature>
<gene>
    <name evidence="10" type="ORF">TRIP_B50643</name>
</gene>